<reference evidence="1" key="1">
    <citation type="submission" date="2022-08" db="EMBL/GenBank/DDBJ databases">
        <title>Genome Sequence of Pycnoporus sanguineus.</title>
        <authorList>
            <person name="Buettner E."/>
        </authorList>
    </citation>
    <scope>NUCLEOTIDE SEQUENCE</scope>
    <source>
        <strain evidence="1">CG-C14</strain>
    </source>
</reference>
<proteinExistence type="predicted"/>
<gene>
    <name evidence="1" type="ORF">NUW54_g7264</name>
</gene>
<comment type="caution">
    <text evidence="1">The sequence shown here is derived from an EMBL/GenBank/DDBJ whole genome shotgun (WGS) entry which is preliminary data.</text>
</comment>
<evidence type="ECO:0000313" key="1">
    <source>
        <dbReference type="EMBL" id="KAJ2996283.1"/>
    </source>
</evidence>
<accession>A0ACC1PQD4</accession>
<name>A0ACC1PQD4_9APHY</name>
<organism evidence="1 2">
    <name type="scientific">Trametes sanguinea</name>
    <dbReference type="NCBI Taxonomy" id="158606"/>
    <lineage>
        <taxon>Eukaryota</taxon>
        <taxon>Fungi</taxon>
        <taxon>Dikarya</taxon>
        <taxon>Basidiomycota</taxon>
        <taxon>Agaricomycotina</taxon>
        <taxon>Agaricomycetes</taxon>
        <taxon>Polyporales</taxon>
        <taxon>Polyporaceae</taxon>
        <taxon>Trametes</taxon>
    </lineage>
</organism>
<evidence type="ECO:0000313" key="2">
    <source>
        <dbReference type="Proteomes" id="UP001144978"/>
    </source>
</evidence>
<keyword evidence="2" id="KW-1185">Reference proteome</keyword>
<sequence>MCTKMRARVRAALNDVESSSSDTSTSARASSQRSSFTYVVARVVAVAIILNNNHCPSSAPCTQLGHRVPPHRYIDAGPPDQIAIRLAGDRPLPLATCSRLRHPSATVLTLPSPASPLPSAILSPLLSSSAFYSLHRQSHSPLLGSRTSMATLQTTAAAQQSISHSNVHVLAQCVP</sequence>
<dbReference type="Proteomes" id="UP001144978">
    <property type="component" value="Unassembled WGS sequence"/>
</dbReference>
<protein>
    <submittedName>
        <fullName evidence="1">Uncharacterized protein</fullName>
    </submittedName>
</protein>
<dbReference type="EMBL" id="JANSHE010002062">
    <property type="protein sequence ID" value="KAJ2996283.1"/>
    <property type="molecule type" value="Genomic_DNA"/>
</dbReference>